<keyword evidence="3" id="KW-0067">ATP-binding</keyword>
<feature type="domain" description="ABC transporter" evidence="5">
    <location>
        <begin position="23"/>
        <end position="243"/>
    </location>
</feature>
<evidence type="ECO:0000259" key="5">
    <source>
        <dbReference type="PROSITE" id="PS50893"/>
    </source>
</evidence>
<feature type="region of interest" description="Disordered" evidence="4">
    <location>
        <begin position="1"/>
        <end position="23"/>
    </location>
</feature>
<dbReference type="PANTHER" id="PTHR42939">
    <property type="entry name" value="ABC TRANSPORTER ATP-BINDING PROTEIN ALBC-RELATED"/>
    <property type="match status" value="1"/>
</dbReference>
<evidence type="ECO:0000256" key="4">
    <source>
        <dbReference type="SAM" id="MobiDB-lite"/>
    </source>
</evidence>
<organism evidence="6">
    <name type="scientific">marine sediment metagenome</name>
    <dbReference type="NCBI Taxonomy" id="412755"/>
    <lineage>
        <taxon>unclassified sequences</taxon>
        <taxon>metagenomes</taxon>
        <taxon>ecological metagenomes</taxon>
    </lineage>
</organism>
<dbReference type="EMBL" id="LAZR01000133">
    <property type="protein sequence ID" value="KKN87876.1"/>
    <property type="molecule type" value="Genomic_DNA"/>
</dbReference>
<dbReference type="PANTHER" id="PTHR42939:SF1">
    <property type="entry name" value="ABC TRANSPORTER ATP-BINDING PROTEIN ALBC-RELATED"/>
    <property type="match status" value="1"/>
</dbReference>
<keyword evidence="1" id="KW-0813">Transport</keyword>
<dbReference type="Gene3D" id="3.40.50.300">
    <property type="entry name" value="P-loop containing nucleotide triphosphate hydrolases"/>
    <property type="match status" value="1"/>
</dbReference>
<dbReference type="InterPro" id="IPR003593">
    <property type="entry name" value="AAA+_ATPase"/>
</dbReference>
<evidence type="ECO:0000256" key="1">
    <source>
        <dbReference type="ARBA" id="ARBA00022448"/>
    </source>
</evidence>
<dbReference type="InterPro" id="IPR003439">
    <property type="entry name" value="ABC_transporter-like_ATP-bd"/>
</dbReference>
<keyword evidence="2" id="KW-0547">Nucleotide-binding</keyword>
<dbReference type="GO" id="GO:0005524">
    <property type="term" value="F:ATP binding"/>
    <property type="evidence" value="ECO:0007669"/>
    <property type="project" value="UniProtKB-KW"/>
</dbReference>
<dbReference type="InterPro" id="IPR051782">
    <property type="entry name" value="ABC_Transporter_VariousFunc"/>
</dbReference>
<protein>
    <recommendedName>
        <fullName evidence="5">ABC transporter domain-containing protein</fullName>
    </recommendedName>
</protein>
<proteinExistence type="predicted"/>
<gene>
    <name evidence="6" type="ORF">LCGC14_0254070</name>
</gene>
<evidence type="ECO:0000313" key="6">
    <source>
        <dbReference type="EMBL" id="KKN87876.1"/>
    </source>
</evidence>
<evidence type="ECO:0000256" key="2">
    <source>
        <dbReference type="ARBA" id="ARBA00022741"/>
    </source>
</evidence>
<accession>A0A0F9WP12</accession>
<sequence length="250" mass="26808">MDATAEPETHAAANDAPETPSAVKATGLGLHFDDRRILQQIDLDVPPGQAVALMGANGAGKSTLLQVLATLIHPSQGRLELFGETIGPRSGGIRRRIGIIAHQSILYRDLSIRENLEFFGKLYDVVAAAERTREMLEMVGLAPRADDAVKTLSRGMTQRVSIARALMHDPDLLLADEPFNGLDAASTKALEALLRRIGQAGKAVIMANHDIAQSLALADRAVVLRQGRVVVDRPAGEIAVEDVLCEMSAR</sequence>
<name>A0A0F9WP12_9ZZZZ</name>
<dbReference type="SMART" id="SM00382">
    <property type="entry name" value="AAA"/>
    <property type="match status" value="1"/>
</dbReference>
<reference evidence="6" key="1">
    <citation type="journal article" date="2015" name="Nature">
        <title>Complex archaea that bridge the gap between prokaryotes and eukaryotes.</title>
        <authorList>
            <person name="Spang A."/>
            <person name="Saw J.H."/>
            <person name="Jorgensen S.L."/>
            <person name="Zaremba-Niedzwiedzka K."/>
            <person name="Martijn J."/>
            <person name="Lind A.E."/>
            <person name="van Eijk R."/>
            <person name="Schleper C."/>
            <person name="Guy L."/>
            <person name="Ettema T.J."/>
        </authorList>
    </citation>
    <scope>NUCLEOTIDE SEQUENCE</scope>
</reference>
<dbReference type="PROSITE" id="PS50893">
    <property type="entry name" value="ABC_TRANSPORTER_2"/>
    <property type="match status" value="1"/>
</dbReference>
<dbReference type="GO" id="GO:0016887">
    <property type="term" value="F:ATP hydrolysis activity"/>
    <property type="evidence" value="ECO:0007669"/>
    <property type="project" value="InterPro"/>
</dbReference>
<evidence type="ECO:0000256" key="3">
    <source>
        <dbReference type="ARBA" id="ARBA00022840"/>
    </source>
</evidence>
<dbReference type="SUPFAM" id="SSF52540">
    <property type="entry name" value="P-loop containing nucleoside triphosphate hydrolases"/>
    <property type="match status" value="1"/>
</dbReference>
<comment type="caution">
    <text evidence="6">The sequence shown here is derived from an EMBL/GenBank/DDBJ whole genome shotgun (WGS) entry which is preliminary data.</text>
</comment>
<dbReference type="InterPro" id="IPR027417">
    <property type="entry name" value="P-loop_NTPase"/>
</dbReference>
<dbReference type="Pfam" id="PF00005">
    <property type="entry name" value="ABC_tran"/>
    <property type="match status" value="1"/>
</dbReference>
<dbReference type="AlphaFoldDB" id="A0A0F9WP12"/>